<proteinExistence type="predicted"/>
<organism evidence="1 2">
    <name type="scientific">Candidatus Nitrosomaritimum aestuariumsis</name>
    <dbReference type="NCBI Taxonomy" id="3342354"/>
    <lineage>
        <taxon>Archaea</taxon>
        <taxon>Nitrososphaerota</taxon>
        <taxon>Nitrososphaeria</taxon>
        <taxon>Nitrosopumilales</taxon>
        <taxon>Nitrosopumilaceae</taxon>
        <taxon>Candidatus Nitrosomaritimum</taxon>
    </lineage>
</organism>
<evidence type="ECO:0000313" key="1">
    <source>
        <dbReference type="EMBL" id="MBA4451647.1"/>
    </source>
</evidence>
<protein>
    <submittedName>
        <fullName evidence="1">Uncharacterized protein</fullName>
    </submittedName>
</protein>
<sequence>MDHNALCTKVLEIEPHVRFSGILNSRGDLTVQSNRNDSEALLSEDEVKMSVHYTFQRWTSIQNLAHKIGTEKTNITEFDKVTLISLLLDDGNLLLLSSEPGANYMEIISKVKQIIPDE</sequence>
<dbReference type="EMBL" id="JACEMZ010000001">
    <property type="protein sequence ID" value="MBA4451647.1"/>
    <property type="molecule type" value="Genomic_DNA"/>
</dbReference>
<evidence type="ECO:0000313" key="2">
    <source>
        <dbReference type="Proteomes" id="UP000559653"/>
    </source>
</evidence>
<name>A0AC60VW70_9ARCH</name>
<dbReference type="Proteomes" id="UP000559653">
    <property type="component" value="Unassembled WGS sequence"/>
</dbReference>
<comment type="caution">
    <text evidence="1">The sequence shown here is derived from an EMBL/GenBank/DDBJ whole genome shotgun (WGS) entry which is preliminary data.</text>
</comment>
<gene>
    <name evidence="1" type="ORF">H2B03_00490</name>
</gene>
<reference evidence="1 2" key="1">
    <citation type="journal article" date="2020" name="Appl. Environ. Microbiol.">
        <title>Genomic Characteristics of a Novel Species of Ammonia-Oxidizing Archaea from the Jiulong River Estuary.</title>
        <authorList>
            <person name="Zou D."/>
            <person name="Wan R."/>
            <person name="Han L."/>
            <person name="Xu M.N."/>
            <person name="Liu Y."/>
            <person name="Liu H."/>
            <person name="Kao S.J."/>
            <person name="Li M."/>
        </authorList>
    </citation>
    <scope>NUCLEOTIDE SEQUENCE [LARGE SCALE GENOMIC DNA]</scope>
    <source>
        <strain evidence="1">W1bin1</strain>
    </source>
</reference>
<accession>A0AC60VW70</accession>